<evidence type="ECO:0000313" key="3">
    <source>
        <dbReference type="Proteomes" id="UP000743760"/>
    </source>
</evidence>
<dbReference type="SUPFAM" id="SSF56219">
    <property type="entry name" value="DNase I-like"/>
    <property type="match status" value="1"/>
</dbReference>
<keyword evidence="2" id="KW-0255">Endonuclease</keyword>
<feature type="compositionally biased region" description="Gly residues" evidence="1">
    <location>
        <begin position="266"/>
        <end position="275"/>
    </location>
</feature>
<keyword evidence="2" id="KW-0540">Nuclease</keyword>
<dbReference type="GO" id="GO:0004519">
    <property type="term" value="F:endonuclease activity"/>
    <property type="evidence" value="ECO:0007669"/>
    <property type="project" value="UniProtKB-KW"/>
</dbReference>
<dbReference type="AlphaFoldDB" id="A0A9D2UKB4"/>
<dbReference type="Proteomes" id="UP000743760">
    <property type="component" value="Unassembled WGS sequence"/>
</dbReference>
<accession>A0A9D2UKB4</accession>
<sequence length="301" mass="31603">DSPAAVPSDEDVIRTALIYQPAEVAPQNESTILDDQDAFSNAREPLSQAFAPKDGTGEIEKDETFVTISNHFKSKGSGSGPGNEDSGDGQGASNADRVKQAEALVGFAGDQQEATNSDLVYLLGDFNSYTQEDPMQVFYEAGYKDIAAEKTDESTYVYGSRTGSLDHVLALDASDEADGAGTDATAFDSVTGADVWNINSVESLALEYSRFNYNVADLFAPDQFRASDHDPVVVGLFDPSDEGGDDDAGADAADNADGSSDHPGGKNAGKNGGKNGNHWGNRDGDHPGGKNAGKNGHHNGW</sequence>
<dbReference type="InterPro" id="IPR036691">
    <property type="entry name" value="Endo/exonu/phosph_ase_sf"/>
</dbReference>
<feature type="region of interest" description="Disordered" evidence="1">
    <location>
        <begin position="233"/>
        <end position="301"/>
    </location>
</feature>
<dbReference type="PANTHER" id="PTHR42834:SF1">
    <property type="entry name" value="ENDONUCLEASE_EXONUCLEASE_PHOSPHATASE FAMILY PROTEIN (AFU_ORTHOLOGUE AFUA_3G09210)"/>
    <property type="match status" value="1"/>
</dbReference>
<feature type="non-terminal residue" evidence="2">
    <location>
        <position position="1"/>
    </location>
</feature>
<gene>
    <name evidence="2" type="ORF">K8V74_00370</name>
</gene>
<reference evidence="2" key="1">
    <citation type="journal article" date="2021" name="PeerJ">
        <title>Extensive microbial diversity within the chicken gut microbiome revealed by metagenomics and culture.</title>
        <authorList>
            <person name="Gilroy R."/>
            <person name="Ravi A."/>
            <person name="Getino M."/>
            <person name="Pursley I."/>
            <person name="Horton D.L."/>
            <person name="Alikhan N.F."/>
            <person name="Baker D."/>
            <person name="Gharbi K."/>
            <person name="Hall N."/>
            <person name="Watson M."/>
            <person name="Adriaenssens E.M."/>
            <person name="Foster-Nyarko E."/>
            <person name="Jarju S."/>
            <person name="Secka A."/>
            <person name="Antonio M."/>
            <person name="Oren A."/>
            <person name="Chaudhuri R.R."/>
            <person name="La Ragione R."/>
            <person name="Hildebrand F."/>
            <person name="Pallen M.J."/>
        </authorList>
    </citation>
    <scope>NUCLEOTIDE SEQUENCE</scope>
    <source>
        <strain evidence="2">CHK139-4039</strain>
    </source>
</reference>
<name>A0A9D2UKB4_BREEP</name>
<proteinExistence type="predicted"/>
<feature type="compositionally biased region" description="Acidic residues" evidence="1">
    <location>
        <begin position="239"/>
        <end position="249"/>
    </location>
</feature>
<comment type="caution">
    <text evidence="2">The sequence shown here is derived from an EMBL/GenBank/DDBJ whole genome shotgun (WGS) entry which is preliminary data.</text>
</comment>
<dbReference type="Gene3D" id="3.60.10.10">
    <property type="entry name" value="Endonuclease/exonuclease/phosphatase"/>
    <property type="match status" value="1"/>
</dbReference>
<dbReference type="EMBL" id="DYXR01000014">
    <property type="protein sequence ID" value="HJE76381.1"/>
    <property type="molecule type" value="Genomic_DNA"/>
</dbReference>
<dbReference type="PANTHER" id="PTHR42834">
    <property type="entry name" value="ENDONUCLEASE/EXONUCLEASE/PHOSPHATASE FAMILY PROTEIN (AFU_ORTHOLOGUE AFUA_3G09210)"/>
    <property type="match status" value="1"/>
</dbReference>
<evidence type="ECO:0000256" key="1">
    <source>
        <dbReference type="SAM" id="MobiDB-lite"/>
    </source>
</evidence>
<feature type="region of interest" description="Disordered" evidence="1">
    <location>
        <begin position="70"/>
        <end position="98"/>
    </location>
</feature>
<keyword evidence="2" id="KW-0378">Hydrolase</keyword>
<protein>
    <submittedName>
        <fullName evidence="2">Endonuclease/exonuclease/phosphatase</fullName>
    </submittedName>
</protein>
<reference evidence="2" key="2">
    <citation type="submission" date="2021-09" db="EMBL/GenBank/DDBJ databases">
        <authorList>
            <person name="Gilroy R."/>
        </authorList>
    </citation>
    <scope>NUCLEOTIDE SEQUENCE</scope>
    <source>
        <strain evidence="2">CHK139-4039</strain>
    </source>
</reference>
<organism evidence="2 3">
    <name type="scientific">Brevibacterium epidermidis</name>
    <dbReference type="NCBI Taxonomy" id="1698"/>
    <lineage>
        <taxon>Bacteria</taxon>
        <taxon>Bacillati</taxon>
        <taxon>Actinomycetota</taxon>
        <taxon>Actinomycetes</taxon>
        <taxon>Micrococcales</taxon>
        <taxon>Brevibacteriaceae</taxon>
        <taxon>Brevibacterium</taxon>
    </lineage>
</organism>
<evidence type="ECO:0000313" key="2">
    <source>
        <dbReference type="EMBL" id="HJE76381.1"/>
    </source>
</evidence>